<evidence type="ECO:0000313" key="3">
    <source>
        <dbReference type="Proteomes" id="UP000177159"/>
    </source>
</evidence>
<proteinExistence type="predicted"/>
<reference evidence="2 3" key="1">
    <citation type="journal article" date="2016" name="Nat. Commun.">
        <title>Thousands of microbial genomes shed light on interconnected biogeochemical processes in an aquifer system.</title>
        <authorList>
            <person name="Anantharaman K."/>
            <person name="Brown C.T."/>
            <person name="Hug L.A."/>
            <person name="Sharon I."/>
            <person name="Castelle C.J."/>
            <person name="Probst A.J."/>
            <person name="Thomas B.C."/>
            <person name="Singh A."/>
            <person name="Wilkins M.J."/>
            <person name="Karaoz U."/>
            <person name="Brodie E.L."/>
            <person name="Williams K.H."/>
            <person name="Hubbard S.S."/>
            <person name="Banfield J.F."/>
        </authorList>
    </citation>
    <scope>NUCLEOTIDE SEQUENCE [LARGE SCALE GENOMIC DNA]</scope>
</reference>
<feature type="transmembrane region" description="Helical" evidence="1">
    <location>
        <begin position="76"/>
        <end position="100"/>
    </location>
</feature>
<dbReference type="InterPro" id="IPR043993">
    <property type="entry name" value="T4SS_pilin"/>
</dbReference>
<gene>
    <name evidence="2" type="ORF">A3C24_05475</name>
</gene>
<keyword evidence="1" id="KW-0812">Transmembrane</keyword>
<feature type="transmembrane region" description="Helical" evidence="1">
    <location>
        <begin position="30"/>
        <end position="55"/>
    </location>
</feature>
<dbReference type="Pfam" id="PF18895">
    <property type="entry name" value="T4SS_pilin"/>
    <property type="match status" value="1"/>
</dbReference>
<evidence type="ECO:0000313" key="2">
    <source>
        <dbReference type="EMBL" id="OGK23622.1"/>
    </source>
</evidence>
<dbReference type="EMBL" id="MFZM01000018">
    <property type="protein sequence ID" value="OGK23622.1"/>
    <property type="molecule type" value="Genomic_DNA"/>
</dbReference>
<dbReference type="AlphaFoldDB" id="A0A1F7GYM5"/>
<comment type="caution">
    <text evidence="2">The sequence shown here is derived from an EMBL/GenBank/DDBJ whole genome shotgun (WGS) entry which is preliminary data.</text>
</comment>
<accession>A0A1F7GYM5</accession>
<name>A0A1F7GYM5_9BACT</name>
<protein>
    <submittedName>
        <fullName evidence="2">Uncharacterized protein</fullName>
    </submittedName>
</protein>
<keyword evidence="1" id="KW-0472">Membrane</keyword>
<organism evidence="2 3">
    <name type="scientific">Candidatus Roizmanbacteria bacterium RIFCSPHIGHO2_02_FULL_37_24</name>
    <dbReference type="NCBI Taxonomy" id="1802037"/>
    <lineage>
        <taxon>Bacteria</taxon>
        <taxon>Candidatus Roizmaniibacteriota</taxon>
    </lineage>
</organism>
<sequence length="105" mass="11399">MKVYLAQKFEISGTPIQGPLPDNISTISDVIGIILSFLYPLAGILLFFMLVWGGYSFLMSGGQPEKIKSARGKMSTALIGFFLLIFSFLIVRFISSIFGLGGGII</sequence>
<evidence type="ECO:0000256" key="1">
    <source>
        <dbReference type="SAM" id="Phobius"/>
    </source>
</evidence>
<keyword evidence="1" id="KW-1133">Transmembrane helix</keyword>
<dbReference type="Proteomes" id="UP000177159">
    <property type="component" value="Unassembled WGS sequence"/>
</dbReference>